<name>A0A1G7WLF3_9PROT</name>
<reference evidence="6" key="1">
    <citation type="submission" date="2016-10" db="EMBL/GenBank/DDBJ databases">
        <authorList>
            <person name="Varghese N."/>
            <person name="Submissions S."/>
        </authorList>
    </citation>
    <scope>NUCLEOTIDE SEQUENCE [LARGE SCALE GENOMIC DNA]</scope>
    <source>
        <strain evidence="6">930I</strain>
    </source>
</reference>
<proteinExistence type="predicted"/>
<dbReference type="GO" id="GO:0043720">
    <property type="term" value="F:3-keto-5-aminohexanoate cleavage activity"/>
    <property type="evidence" value="ECO:0007669"/>
    <property type="project" value="InterPro"/>
</dbReference>
<keyword evidence="6" id="KW-1185">Reference proteome</keyword>
<dbReference type="Proteomes" id="UP000217076">
    <property type="component" value="Unassembled WGS sequence"/>
</dbReference>
<gene>
    <name evidence="5" type="ORF">SAMN05421742_102244</name>
</gene>
<evidence type="ECO:0000256" key="1">
    <source>
        <dbReference type="ARBA" id="ARBA00001947"/>
    </source>
</evidence>
<evidence type="ECO:0000256" key="4">
    <source>
        <dbReference type="ARBA" id="ARBA00022833"/>
    </source>
</evidence>
<keyword evidence="4" id="KW-0862">Zinc</keyword>
<protein>
    <submittedName>
        <fullName evidence="5">Uncharacterized conserved protein, DUF849 family</fullName>
    </submittedName>
</protein>
<dbReference type="RefSeq" id="WP_092615925.1">
    <property type="nucleotide sequence ID" value="NZ_FNCV01000002.1"/>
</dbReference>
<sequence length="277" mass="28910">MSDVMPGLTVAVAPNGARRGLEDHPAIPLTPAGLAEVAGACLRAGAAMLHLHVRDREGRHLLDAEAYLEAIRAVRRVVGDEMVLQITTEAVGMYQRAAQMAVVRGVRPEAVSLALGELLPEGADPAPVAAFLRELAEDGALVQYILYRPDEVARLAGLVADGVIPEVRPRALYVLGKYAGDLTARPADLLGFLAARPTPPPGDWMICAFGPLEGACAATAAALGGDVRLGFENNLLLADGRLAPDNAALVAQMVAAAPLCGRRLATAAEVRAGWRLG</sequence>
<evidence type="ECO:0000313" key="5">
    <source>
        <dbReference type="EMBL" id="SDG72752.1"/>
    </source>
</evidence>
<keyword evidence="2" id="KW-0808">Transferase</keyword>
<organism evidence="5 6">
    <name type="scientific">Roseospirillum parvum</name>
    <dbReference type="NCBI Taxonomy" id="83401"/>
    <lineage>
        <taxon>Bacteria</taxon>
        <taxon>Pseudomonadati</taxon>
        <taxon>Pseudomonadota</taxon>
        <taxon>Alphaproteobacteria</taxon>
        <taxon>Rhodospirillales</taxon>
        <taxon>Rhodospirillaceae</taxon>
        <taxon>Roseospirillum</taxon>
    </lineage>
</organism>
<dbReference type="OrthoDB" id="9805277at2"/>
<dbReference type="EMBL" id="FNCV01000002">
    <property type="protein sequence ID" value="SDG72752.1"/>
    <property type="molecule type" value="Genomic_DNA"/>
</dbReference>
<dbReference type="PANTHER" id="PTHR37418:SF2">
    <property type="entry name" value="3-KETO-5-AMINOHEXANOATE CLEAVAGE ENZYME"/>
    <property type="match status" value="1"/>
</dbReference>
<dbReference type="InterPro" id="IPR008567">
    <property type="entry name" value="BKACE"/>
</dbReference>
<evidence type="ECO:0000256" key="3">
    <source>
        <dbReference type="ARBA" id="ARBA00022723"/>
    </source>
</evidence>
<keyword evidence="3" id="KW-0479">Metal-binding</keyword>
<dbReference type="InterPro" id="IPR013785">
    <property type="entry name" value="Aldolase_TIM"/>
</dbReference>
<dbReference type="STRING" id="83401.SAMN05421742_102244"/>
<evidence type="ECO:0000313" key="6">
    <source>
        <dbReference type="Proteomes" id="UP000217076"/>
    </source>
</evidence>
<evidence type="ECO:0000256" key="2">
    <source>
        <dbReference type="ARBA" id="ARBA00022679"/>
    </source>
</evidence>
<dbReference type="AlphaFoldDB" id="A0A1G7WLF3"/>
<dbReference type="Gene3D" id="3.20.20.70">
    <property type="entry name" value="Aldolase class I"/>
    <property type="match status" value="1"/>
</dbReference>
<dbReference type="Pfam" id="PF05853">
    <property type="entry name" value="BKACE"/>
    <property type="match status" value="1"/>
</dbReference>
<dbReference type="GO" id="GO:0046872">
    <property type="term" value="F:metal ion binding"/>
    <property type="evidence" value="ECO:0007669"/>
    <property type="project" value="UniProtKB-KW"/>
</dbReference>
<dbReference type="PANTHER" id="PTHR37418">
    <property type="entry name" value="3-KETO-5-AMINOHEXANOATE CLEAVAGE ENZYME-RELATED"/>
    <property type="match status" value="1"/>
</dbReference>
<accession>A0A1G7WLF3</accession>
<comment type="cofactor">
    <cofactor evidence="1">
        <name>Zn(2+)</name>
        <dbReference type="ChEBI" id="CHEBI:29105"/>
    </cofactor>
</comment>